<keyword evidence="2" id="KW-1185">Reference proteome</keyword>
<sequence length="127" mass="14235">MEETCLVSNKRRISTPRLTVILFPAAEIAYNARNRYYFALQQPQIQQSPEGDFSAAMSNNVGSNMYYHGEALTQTSESHQKQQMMMTLETFKHSNGQLCLSLRQTVLIINIVGVVTGISDAINNGYV</sequence>
<name>A0ABQ7CSZ5_BRACR</name>
<evidence type="ECO:0000313" key="1">
    <source>
        <dbReference type="EMBL" id="KAF3563231.1"/>
    </source>
</evidence>
<organism evidence="1 2">
    <name type="scientific">Brassica cretica</name>
    <name type="common">Mustard</name>
    <dbReference type="NCBI Taxonomy" id="69181"/>
    <lineage>
        <taxon>Eukaryota</taxon>
        <taxon>Viridiplantae</taxon>
        <taxon>Streptophyta</taxon>
        <taxon>Embryophyta</taxon>
        <taxon>Tracheophyta</taxon>
        <taxon>Spermatophyta</taxon>
        <taxon>Magnoliopsida</taxon>
        <taxon>eudicotyledons</taxon>
        <taxon>Gunneridae</taxon>
        <taxon>Pentapetalae</taxon>
        <taxon>rosids</taxon>
        <taxon>malvids</taxon>
        <taxon>Brassicales</taxon>
        <taxon>Brassicaceae</taxon>
        <taxon>Brassiceae</taxon>
        <taxon>Brassica</taxon>
    </lineage>
</organism>
<accession>A0ABQ7CSZ5</accession>
<reference evidence="1 2" key="1">
    <citation type="journal article" date="2020" name="BMC Genomics">
        <title>Intraspecific diversification of the crop wild relative Brassica cretica Lam. using demographic model selection.</title>
        <authorList>
            <person name="Kioukis A."/>
            <person name="Michalopoulou V.A."/>
            <person name="Briers L."/>
            <person name="Pirintsos S."/>
            <person name="Studholme D.J."/>
            <person name="Pavlidis P."/>
            <person name="Sarris P.F."/>
        </authorList>
    </citation>
    <scope>NUCLEOTIDE SEQUENCE [LARGE SCALE GENOMIC DNA]</scope>
    <source>
        <strain evidence="2">cv. PFS-1207/04</strain>
    </source>
</reference>
<gene>
    <name evidence="1" type="ORF">DY000_02018757</name>
</gene>
<protein>
    <submittedName>
        <fullName evidence="1">Uncharacterized protein</fullName>
    </submittedName>
</protein>
<evidence type="ECO:0000313" key="2">
    <source>
        <dbReference type="Proteomes" id="UP000266723"/>
    </source>
</evidence>
<dbReference type="Proteomes" id="UP000266723">
    <property type="component" value="Unassembled WGS sequence"/>
</dbReference>
<proteinExistence type="predicted"/>
<comment type="caution">
    <text evidence="1">The sequence shown here is derived from an EMBL/GenBank/DDBJ whole genome shotgun (WGS) entry which is preliminary data.</text>
</comment>
<dbReference type="EMBL" id="QGKV02000759">
    <property type="protein sequence ID" value="KAF3563231.1"/>
    <property type="molecule type" value="Genomic_DNA"/>
</dbReference>